<evidence type="ECO:0000313" key="3">
    <source>
        <dbReference type="EMBL" id="RHA94807.1"/>
    </source>
</evidence>
<dbReference type="Proteomes" id="UP000260717">
    <property type="component" value="Unassembled WGS sequence"/>
</dbReference>
<sequence>MYIANSRHLFYNQIYSSGFWRKTLDKEIRRKDRAVTDINKITKIIDEAKILHLGLIDKGFPHIVPLHYGYEYDATKDIFVFYMHSAKVGHKIELIKENGNACIELETDIELDAAEDIPCQYSSFYSSVIGQGKATIVEDIEEKKYGLNLLMKNQTGRTFDFSNQMVGTVAVIKVEISDYTAKTRVKING</sequence>
<dbReference type="AlphaFoldDB" id="A0A3E4M838"/>
<dbReference type="InterPro" id="IPR024747">
    <property type="entry name" value="Pyridox_Oxase-rel"/>
</dbReference>
<dbReference type="SUPFAM" id="SSF50475">
    <property type="entry name" value="FMN-binding split barrel"/>
    <property type="match status" value="1"/>
</dbReference>
<proteinExistence type="predicted"/>
<evidence type="ECO:0000313" key="2">
    <source>
        <dbReference type="EMBL" id="RGM51429.1"/>
    </source>
</evidence>
<evidence type="ECO:0000313" key="4">
    <source>
        <dbReference type="EMBL" id="RHL06377.1"/>
    </source>
</evidence>
<organism evidence="1 6">
    <name type="scientific">Agathobacter rectalis</name>
    <dbReference type="NCBI Taxonomy" id="39491"/>
    <lineage>
        <taxon>Bacteria</taxon>
        <taxon>Bacillati</taxon>
        <taxon>Bacillota</taxon>
        <taxon>Clostridia</taxon>
        <taxon>Lachnospirales</taxon>
        <taxon>Lachnospiraceae</taxon>
        <taxon>Agathobacter</taxon>
    </lineage>
</organism>
<dbReference type="Proteomes" id="UP000261052">
    <property type="component" value="Unassembled WGS sequence"/>
</dbReference>
<dbReference type="Gene3D" id="2.30.110.10">
    <property type="entry name" value="Electron Transport, Fmn-binding Protein, Chain A"/>
    <property type="match status" value="1"/>
</dbReference>
<dbReference type="Pfam" id="PF12900">
    <property type="entry name" value="Pyridox_ox_2"/>
    <property type="match status" value="1"/>
</dbReference>
<name>A0A3E4M838_9FIRM</name>
<dbReference type="EMBL" id="QSTI01000004">
    <property type="protein sequence ID" value="RGM51429.1"/>
    <property type="molecule type" value="Genomic_DNA"/>
</dbReference>
<dbReference type="PANTHER" id="PTHR34071:SF2">
    <property type="entry name" value="FLAVIN-NUCLEOTIDE-BINDING PROTEIN"/>
    <property type="match status" value="1"/>
</dbReference>
<dbReference type="Proteomes" id="UP000286220">
    <property type="component" value="Unassembled WGS sequence"/>
</dbReference>
<dbReference type="EMBL" id="QSQP01000001">
    <property type="protein sequence ID" value="RGK45512.1"/>
    <property type="molecule type" value="Genomic_DNA"/>
</dbReference>
<protein>
    <submittedName>
        <fullName evidence="1">Pyridoxamine 5'-phosphate oxidase family protein</fullName>
    </submittedName>
</protein>
<gene>
    <name evidence="4" type="ORF">DW038_05690</name>
    <name evidence="3" type="ORF">DW912_01780</name>
    <name evidence="2" type="ORF">DXC13_03385</name>
    <name evidence="1" type="ORF">DXD13_00030</name>
</gene>
<dbReference type="EMBL" id="QROF01000003">
    <property type="protein sequence ID" value="RHL06377.1"/>
    <property type="molecule type" value="Genomic_DNA"/>
</dbReference>
<comment type="caution">
    <text evidence="1">The sequence shown here is derived from an EMBL/GenBank/DDBJ whole genome shotgun (WGS) entry which is preliminary data.</text>
</comment>
<reference evidence="5 6" key="1">
    <citation type="submission" date="2018-08" db="EMBL/GenBank/DDBJ databases">
        <title>A genome reference for cultivated species of the human gut microbiota.</title>
        <authorList>
            <person name="Zou Y."/>
            <person name="Xue W."/>
            <person name="Luo G."/>
        </authorList>
    </citation>
    <scope>NUCLEOTIDE SEQUENCE [LARGE SCALE GENOMIC DNA]</scope>
    <source>
        <strain evidence="4 7">AF39-14AC</strain>
        <strain evidence="3 8">AM42-17AT</strain>
        <strain evidence="2 5">OM08-12AT</strain>
        <strain evidence="1 6">TF11-15AC</strain>
    </source>
</reference>
<accession>A0A3E4M838</accession>
<dbReference type="InterPro" id="IPR012349">
    <property type="entry name" value="Split_barrel_FMN-bd"/>
</dbReference>
<dbReference type="Proteomes" id="UP000286181">
    <property type="component" value="Unassembled WGS sequence"/>
</dbReference>
<dbReference type="EMBL" id="QSFZ01000001">
    <property type="protein sequence ID" value="RHA94807.1"/>
    <property type="molecule type" value="Genomic_DNA"/>
</dbReference>
<evidence type="ECO:0000313" key="5">
    <source>
        <dbReference type="Proteomes" id="UP000260717"/>
    </source>
</evidence>
<evidence type="ECO:0000313" key="7">
    <source>
        <dbReference type="Proteomes" id="UP000286181"/>
    </source>
</evidence>
<dbReference type="PANTHER" id="PTHR34071">
    <property type="entry name" value="5-NITROIMIDAZOLE ANTIBIOTICS RESISTANCE PROTEIN, NIMA-FAMILY-RELATED PROTEIN-RELATED"/>
    <property type="match status" value="1"/>
</dbReference>
<evidence type="ECO:0000313" key="8">
    <source>
        <dbReference type="Proteomes" id="UP000286220"/>
    </source>
</evidence>
<evidence type="ECO:0000313" key="1">
    <source>
        <dbReference type="EMBL" id="RGK45512.1"/>
    </source>
</evidence>
<evidence type="ECO:0000313" key="6">
    <source>
        <dbReference type="Proteomes" id="UP000261052"/>
    </source>
</evidence>